<comment type="caution">
    <text evidence="3">The sequence shown here is derived from an EMBL/GenBank/DDBJ whole genome shotgun (WGS) entry which is preliminary data.</text>
</comment>
<evidence type="ECO:0000256" key="1">
    <source>
        <dbReference type="ARBA" id="ARBA00037957"/>
    </source>
</evidence>
<dbReference type="EMBL" id="BAAFST010000015">
    <property type="protein sequence ID" value="GAB1299777.1"/>
    <property type="molecule type" value="Genomic_DNA"/>
</dbReference>
<evidence type="ECO:0000256" key="2">
    <source>
        <dbReference type="SAM" id="MobiDB-lite"/>
    </source>
</evidence>
<dbReference type="Gene3D" id="3.40.50.1110">
    <property type="entry name" value="SGNH hydrolase"/>
    <property type="match status" value="1"/>
</dbReference>
<organism evidence="3 4">
    <name type="scientific">Apodemus speciosus</name>
    <name type="common">Large Japanese field mouse</name>
    <dbReference type="NCBI Taxonomy" id="105296"/>
    <lineage>
        <taxon>Eukaryota</taxon>
        <taxon>Metazoa</taxon>
        <taxon>Chordata</taxon>
        <taxon>Craniata</taxon>
        <taxon>Vertebrata</taxon>
        <taxon>Euteleostomi</taxon>
        <taxon>Mammalia</taxon>
        <taxon>Eutheria</taxon>
        <taxon>Euarchontoglires</taxon>
        <taxon>Glires</taxon>
        <taxon>Rodentia</taxon>
        <taxon>Myomorpha</taxon>
        <taxon>Muroidea</taxon>
        <taxon>Muridae</taxon>
        <taxon>Murinae</taxon>
        <taxon>Apodemus</taxon>
    </lineage>
</organism>
<reference evidence="3 4" key="1">
    <citation type="submission" date="2024-08" db="EMBL/GenBank/DDBJ databases">
        <title>The draft genome of Apodemus speciosus.</title>
        <authorList>
            <person name="Nabeshima K."/>
            <person name="Suzuki S."/>
            <person name="Onuma M."/>
        </authorList>
    </citation>
    <scope>NUCLEOTIDE SEQUENCE [LARGE SCALE GENOMIC DNA]</scope>
    <source>
        <strain evidence="3">IB14-021</strain>
    </source>
</reference>
<keyword evidence="4" id="KW-1185">Reference proteome</keyword>
<accession>A0ABQ0FKK9</accession>
<name>A0ABQ0FKK9_APOSI</name>
<dbReference type="PANTHER" id="PTHR14469">
    <property type="entry name" value="SARCOMA ANTIGEN NY-SAR-23"/>
    <property type="match status" value="1"/>
</dbReference>
<protein>
    <submittedName>
        <fullName evidence="3">PC-esterase domain-containing protein 1B</fullName>
    </submittedName>
</protein>
<evidence type="ECO:0000313" key="3">
    <source>
        <dbReference type="EMBL" id="GAB1299777.1"/>
    </source>
</evidence>
<sequence length="499" mass="57158">MRGPQIPEDTLREEVRIVLKTRSPANLNEQDGHRKPPPRASSGLIGGGEKQFPDPACAKEGAKRHTAGAMVRLLASEVQQLLHNKFVVVLGDSVHRAVYKDLVLLLQKDCLLTNKQLRTKGERSFEKDQLMMGGELETLHNRTDYREVREFCSDHHLVRFYFLTRVYSEYMESVLEELQSGSHAPDVIIMNSCLWDVSRYGRNSLSSYRQNLENLFGRMDQVLPKSCLLVWNTAMPLGDKIKAAFLPQKCKGQYPRISVATLKKKVTQANFYSHAEATKHYFDVLDLNFHFRQARKHLQGDGVHWNEHAHRKLSYLLLAHMADAWGVELPHRDPWEPGFEAWEGSGQVEERQPQGPQGFAPSPPCPFPRPPPLLPSPGLPIRPPRPLLGCPRPQHQPQPMPPFPLYPQVSYFSSDPVFQSDEFYIHSEGPPPTHTGYAFEGDFSFYPQPPVPNFRPPCHQRQAPVVHRGFPRHFARGPYMSWRDRPRRPQKHAPESRPQ</sequence>
<dbReference type="Proteomes" id="UP001623349">
    <property type="component" value="Unassembled WGS sequence"/>
</dbReference>
<feature type="region of interest" description="Disordered" evidence="2">
    <location>
        <begin position="20"/>
        <end position="61"/>
    </location>
</feature>
<feature type="region of interest" description="Disordered" evidence="2">
    <location>
        <begin position="477"/>
        <end position="499"/>
    </location>
</feature>
<feature type="compositionally biased region" description="Pro residues" evidence="2">
    <location>
        <begin position="361"/>
        <end position="379"/>
    </location>
</feature>
<dbReference type="PANTHER" id="PTHR14469:SF1">
    <property type="entry name" value="PC-ESTERASE DOMAIN-CONTAINING PROTEIN 1B"/>
    <property type="match status" value="1"/>
</dbReference>
<proteinExistence type="inferred from homology"/>
<comment type="similarity">
    <text evidence="1">Belongs to the PC-esterase family.</text>
</comment>
<dbReference type="InterPro" id="IPR036514">
    <property type="entry name" value="SGNH_hydro_sf"/>
</dbReference>
<dbReference type="SUPFAM" id="SSF52266">
    <property type="entry name" value="SGNH hydrolase"/>
    <property type="match status" value="1"/>
</dbReference>
<gene>
    <name evidence="3" type="ORF">APTSU1_001501400</name>
</gene>
<feature type="region of interest" description="Disordered" evidence="2">
    <location>
        <begin position="340"/>
        <end position="379"/>
    </location>
</feature>
<evidence type="ECO:0000313" key="4">
    <source>
        <dbReference type="Proteomes" id="UP001623349"/>
    </source>
</evidence>